<dbReference type="InterPro" id="IPR050362">
    <property type="entry name" value="Cation-dep_OMT"/>
</dbReference>
<dbReference type="InterPro" id="IPR002935">
    <property type="entry name" value="SAM_O-MeTrfase"/>
</dbReference>
<evidence type="ECO:0000313" key="5">
    <source>
        <dbReference type="Proteomes" id="UP000633619"/>
    </source>
</evidence>
<accession>A0A8I1A7H0</accession>
<keyword evidence="1 4" id="KW-0489">Methyltransferase</keyword>
<proteinExistence type="predicted"/>
<dbReference type="RefSeq" id="WP_181730901.1">
    <property type="nucleotide sequence ID" value="NZ_JACEIR010000001.1"/>
</dbReference>
<keyword evidence="5" id="KW-1185">Reference proteome</keyword>
<dbReference type="EMBL" id="JAECVW010000001">
    <property type="protein sequence ID" value="MBH8594126.1"/>
    <property type="molecule type" value="Genomic_DNA"/>
</dbReference>
<name>A0A8I1A7H0_THEIN</name>
<evidence type="ECO:0000256" key="3">
    <source>
        <dbReference type="ARBA" id="ARBA00022691"/>
    </source>
</evidence>
<dbReference type="SUPFAM" id="SSF53335">
    <property type="entry name" value="S-adenosyl-L-methionine-dependent methyltransferases"/>
    <property type="match status" value="1"/>
</dbReference>
<dbReference type="Gene3D" id="3.40.50.150">
    <property type="entry name" value="Vaccinia Virus protein VP39"/>
    <property type="match status" value="1"/>
</dbReference>
<organism evidence="4 5">
    <name type="scientific">Thermoactinomyces intermedius</name>
    <dbReference type="NCBI Taxonomy" id="2024"/>
    <lineage>
        <taxon>Bacteria</taxon>
        <taxon>Bacillati</taxon>
        <taxon>Bacillota</taxon>
        <taxon>Bacilli</taxon>
        <taxon>Bacillales</taxon>
        <taxon>Thermoactinomycetaceae</taxon>
        <taxon>Thermoactinomyces</taxon>
    </lineage>
</organism>
<dbReference type="PANTHER" id="PTHR10509">
    <property type="entry name" value="O-METHYLTRANSFERASE-RELATED"/>
    <property type="match status" value="1"/>
</dbReference>
<dbReference type="GO" id="GO:0008171">
    <property type="term" value="F:O-methyltransferase activity"/>
    <property type="evidence" value="ECO:0007669"/>
    <property type="project" value="InterPro"/>
</dbReference>
<dbReference type="AlphaFoldDB" id="A0A8I1A7H0"/>
<dbReference type="InterPro" id="IPR029063">
    <property type="entry name" value="SAM-dependent_MTases_sf"/>
</dbReference>
<evidence type="ECO:0000313" key="4">
    <source>
        <dbReference type="EMBL" id="MBH8594126.1"/>
    </source>
</evidence>
<dbReference type="PANTHER" id="PTHR10509:SF14">
    <property type="entry name" value="CAFFEOYL-COA O-METHYLTRANSFERASE 3-RELATED"/>
    <property type="match status" value="1"/>
</dbReference>
<keyword evidence="2 4" id="KW-0808">Transferase</keyword>
<sequence>MQERQYIREQFTREEDEVLKSIGTGLEKHGFPQISVPPEVGKMLHMLVKISNASNVLEIGALGGYSTIWMARALPEHGKVISLELKEEHAQFARKNIAKAGLGDRVELIVGDAMESLNQLEKEQKRFDFFFIDADKLNYPNYLEKAIRLSNPGAVITADNLFLRGRVFDENNQAPSPVTMRRFHQQMATDDRLESLILPLGDGLAVCRVKEPR</sequence>
<dbReference type="Pfam" id="PF01596">
    <property type="entry name" value="Methyltransf_3"/>
    <property type="match status" value="1"/>
</dbReference>
<evidence type="ECO:0000256" key="2">
    <source>
        <dbReference type="ARBA" id="ARBA00022679"/>
    </source>
</evidence>
<keyword evidence="3" id="KW-0949">S-adenosyl-L-methionine</keyword>
<dbReference type="GO" id="GO:0008757">
    <property type="term" value="F:S-adenosylmethionine-dependent methyltransferase activity"/>
    <property type="evidence" value="ECO:0007669"/>
    <property type="project" value="TreeGrafter"/>
</dbReference>
<evidence type="ECO:0000256" key="1">
    <source>
        <dbReference type="ARBA" id="ARBA00022603"/>
    </source>
</evidence>
<dbReference type="CDD" id="cd02440">
    <property type="entry name" value="AdoMet_MTases"/>
    <property type="match status" value="1"/>
</dbReference>
<dbReference type="Proteomes" id="UP000633619">
    <property type="component" value="Unassembled WGS sequence"/>
</dbReference>
<gene>
    <name evidence="4" type="ORF">I8U20_02140</name>
</gene>
<dbReference type="GO" id="GO:0032259">
    <property type="term" value="P:methylation"/>
    <property type="evidence" value="ECO:0007669"/>
    <property type="project" value="UniProtKB-KW"/>
</dbReference>
<comment type="caution">
    <text evidence="4">The sequence shown here is derived from an EMBL/GenBank/DDBJ whole genome shotgun (WGS) entry which is preliminary data.</text>
</comment>
<reference evidence="4 5" key="1">
    <citation type="submission" date="2020-12" db="EMBL/GenBank/DDBJ databases">
        <title>WGS of Thermoactinomyces spp.</title>
        <authorList>
            <person name="Cheng K."/>
        </authorList>
    </citation>
    <scope>NUCLEOTIDE SEQUENCE [LARGE SCALE GENOMIC DNA]</scope>
    <source>
        <strain evidence="5">CICC 10671\DSM 43846</strain>
    </source>
</reference>
<dbReference type="PROSITE" id="PS51682">
    <property type="entry name" value="SAM_OMT_I"/>
    <property type="match status" value="1"/>
</dbReference>
<protein>
    <submittedName>
        <fullName evidence="4">O-methyltransferase</fullName>
    </submittedName>
</protein>